<dbReference type="EMBL" id="UINC01001488">
    <property type="protein sequence ID" value="SUZ82038.1"/>
    <property type="molecule type" value="Genomic_DNA"/>
</dbReference>
<proteinExistence type="predicted"/>
<evidence type="ECO:0000313" key="1">
    <source>
        <dbReference type="EMBL" id="SUZ82038.1"/>
    </source>
</evidence>
<dbReference type="InterPro" id="IPR058240">
    <property type="entry name" value="rSAM_sf"/>
</dbReference>
<organism evidence="1">
    <name type="scientific">marine metagenome</name>
    <dbReference type="NCBI Taxonomy" id="408172"/>
    <lineage>
        <taxon>unclassified sequences</taxon>
        <taxon>metagenomes</taxon>
        <taxon>ecological metagenomes</taxon>
    </lineage>
</organism>
<accession>A0A381QTM9</accession>
<reference evidence="1" key="1">
    <citation type="submission" date="2018-05" db="EMBL/GenBank/DDBJ databases">
        <authorList>
            <person name="Lanie J.A."/>
            <person name="Ng W.-L."/>
            <person name="Kazmierczak K.M."/>
            <person name="Andrzejewski T.M."/>
            <person name="Davidsen T.M."/>
            <person name="Wayne K.J."/>
            <person name="Tettelin H."/>
            <person name="Glass J.I."/>
            <person name="Rusch D."/>
            <person name="Podicherti R."/>
            <person name="Tsui H.-C.T."/>
            <person name="Winkler M.E."/>
        </authorList>
    </citation>
    <scope>NUCLEOTIDE SEQUENCE</scope>
</reference>
<dbReference type="AlphaFoldDB" id="A0A381QTM9"/>
<sequence length="381" mass="42642">MNQPEYMDRKYFGQIKLGLIQRGLAIPTLMHGLSEVSRGLCSAEPGEEITLALAEDFIVKTTLNPSEKDGPKLISQQDRLRLYMEEGETDVDIIPVPDFLKQQLKKRTPVSENICLDGYCFNIFLRAIGKGRELSMPIEAILSVIQAAFEEGAADLIQLNMDYSNDDDRGFQRLAPLVEAIKKRFNTFVALKGFPPLNKNTIDCVYASGFDIVNFPLEGFFGTAKSKKIMAAEKTYEALEYASSVFSPGTVLTDLIMSAGAQDKFKEGIDRLINSGIIPLILLQRDSMKETSSYPNLVELAEHMDQAIQRNNLPLKWLYPACRFLSPLDTRFFTEDSLKARLAVKPVYRSGLGRRTSAGFAAIRRKLRIRNVSDSFESAGL</sequence>
<dbReference type="SUPFAM" id="SSF102114">
    <property type="entry name" value="Radical SAM enzymes"/>
    <property type="match status" value="1"/>
</dbReference>
<name>A0A381QTM9_9ZZZZ</name>
<gene>
    <name evidence="1" type="ORF">METZ01_LOCUS34892</name>
</gene>
<protein>
    <submittedName>
        <fullName evidence="1">Uncharacterized protein</fullName>
    </submittedName>
</protein>